<dbReference type="AlphaFoldDB" id="A0AAN9EKI0"/>
<reference evidence="2 3" key="1">
    <citation type="submission" date="2024-01" db="EMBL/GenBank/DDBJ databases">
        <title>The genomes of 5 underutilized Papilionoideae crops provide insights into root nodulation and disease resistanc.</title>
        <authorList>
            <person name="Yuan L."/>
        </authorList>
    </citation>
    <scope>NUCLEOTIDE SEQUENCE [LARGE SCALE GENOMIC DNA]</scope>
    <source>
        <strain evidence="2">ZHUSHIDOU_FW_LH</strain>
        <tissue evidence="2">Leaf</tissue>
    </source>
</reference>
<dbReference type="EMBL" id="JAYWIO010000006">
    <property type="protein sequence ID" value="KAK7256440.1"/>
    <property type="molecule type" value="Genomic_DNA"/>
</dbReference>
<accession>A0AAN9EKI0</accession>
<evidence type="ECO:0000313" key="3">
    <source>
        <dbReference type="Proteomes" id="UP001372338"/>
    </source>
</evidence>
<sequence>MQMQPPRALNSIPEQPSIKERRRERREEKTTVAIATTATTTATVIIVNNISSIVSVEYGLCEMMNKKAIRLDVAPKDGNWGLGISESEAMLPAEAVDTNVERMYKELPKWEEPFLQARARYQQIFKDLANKYIAENLLLVTHGEGVDVALSSLKKDCNIIMQPKGKKSSQKVKEKREKSRNLPPAKTSLVSCLAFTTSYTLLQPNPHSVLSLSATSHTKLCCRSS</sequence>
<feature type="region of interest" description="Disordered" evidence="1">
    <location>
        <begin position="164"/>
        <end position="183"/>
    </location>
</feature>
<name>A0AAN9EKI0_CROPI</name>
<evidence type="ECO:0000256" key="1">
    <source>
        <dbReference type="SAM" id="MobiDB-lite"/>
    </source>
</evidence>
<dbReference type="PANTHER" id="PTHR16469">
    <property type="entry name" value="UBIQUITIN-ASSOCIATED AND SH3 DOMAIN-CONTAINING BA-RELATED"/>
    <property type="match status" value="1"/>
</dbReference>
<feature type="compositionally biased region" description="Basic and acidic residues" evidence="1">
    <location>
        <begin position="17"/>
        <end position="29"/>
    </location>
</feature>
<proteinExistence type="predicted"/>
<dbReference type="PANTHER" id="PTHR16469:SF27">
    <property type="entry name" value="UBIQUITIN-ASSOCIATED AND SH3 DOMAIN-CONTAINING BA-RELATED"/>
    <property type="match status" value="1"/>
</dbReference>
<evidence type="ECO:0000313" key="2">
    <source>
        <dbReference type="EMBL" id="KAK7256440.1"/>
    </source>
</evidence>
<dbReference type="Proteomes" id="UP001372338">
    <property type="component" value="Unassembled WGS sequence"/>
</dbReference>
<feature type="compositionally biased region" description="Basic and acidic residues" evidence="1">
    <location>
        <begin position="171"/>
        <end position="180"/>
    </location>
</feature>
<dbReference type="InterPro" id="IPR029033">
    <property type="entry name" value="His_PPase_superfam"/>
</dbReference>
<organism evidence="2 3">
    <name type="scientific">Crotalaria pallida</name>
    <name type="common">Smooth rattlebox</name>
    <name type="synonym">Crotalaria striata</name>
    <dbReference type="NCBI Taxonomy" id="3830"/>
    <lineage>
        <taxon>Eukaryota</taxon>
        <taxon>Viridiplantae</taxon>
        <taxon>Streptophyta</taxon>
        <taxon>Embryophyta</taxon>
        <taxon>Tracheophyta</taxon>
        <taxon>Spermatophyta</taxon>
        <taxon>Magnoliopsida</taxon>
        <taxon>eudicotyledons</taxon>
        <taxon>Gunneridae</taxon>
        <taxon>Pentapetalae</taxon>
        <taxon>rosids</taxon>
        <taxon>fabids</taxon>
        <taxon>Fabales</taxon>
        <taxon>Fabaceae</taxon>
        <taxon>Papilionoideae</taxon>
        <taxon>50 kb inversion clade</taxon>
        <taxon>genistoids sensu lato</taxon>
        <taxon>core genistoids</taxon>
        <taxon>Crotalarieae</taxon>
        <taxon>Crotalaria</taxon>
    </lineage>
</organism>
<comment type="caution">
    <text evidence="2">The sequence shown here is derived from an EMBL/GenBank/DDBJ whole genome shotgun (WGS) entry which is preliminary data.</text>
</comment>
<keyword evidence="3" id="KW-1185">Reference proteome</keyword>
<feature type="region of interest" description="Disordered" evidence="1">
    <location>
        <begin position="1"/>
        <end position="29"/>
    </location>
</feature>
<gene>
    <name evidence="2" type="ORF">RIF29_29887</name>
</gene>
<dbReference type="SUPFAM" id="SSF53254">
    <property type="entry name" value="Phosphoglycerate mutase-like"/>
    <property type="match status" value="1"/>
</dbReference>
<protein>
    <submittedName>
        <fullName evidence="2">Uncharacterized protein</fullName>
    </submittedName>
</protein>
<dbReference type="Gene3D" id="3.40.50.1240">
    <property type="entry name" value="Phosphoglycerate mutase-like"/>
    <property type="match status" value="1"/>
</dbReference>
<dbReference type="InterPro" id="IPR051710">
    <property type="entry name" value="Phosphatase_SH3-domain"/>
</dbReference>